<dbReference type="OrthoDB" id="9802815at2"/>
<dbReference type="InterPro" id="IPR011034">
    <property type="entry name" value="Formyl_transferase-like_C_sf"/>
</dbReference>
<dbReference type="RefSeq" id="WP_145261221.1">
    <property type="nucleotide sequence ID" value="NZ_CP036316.1"/>
</dbReference>
<dbReference type="PANTHER" id="PTHR11138">
    <property type="entry name" value="METHIONYL-TRNA FORMYLTRANSFERASE"/>
    <property type="match status" value="1"/>
</dbReference>
<dbReference type="InterPro" id="IPR041711">
    <property type="entry name" value="Met-tRNA-FMT_N"/>
</dbReference>
<evidence type="ECO:0000313" key="9">
    <source>
        <dbReference type="Proteomes" id="UP000319976"/>
    </source>
</evidence>
<dbReference type="InterPro" id="IPR002376">
    <property type="entry name" value="Formyl_transf_N"/>
</dbReference>
<dbReference type="SUPFAM" id="SSF53328">
    <property type="entry name" value="Formyltransferase"/>
    <property type="match status" value="1"/>
</dbReference>
<feature type="binding site" evidence="5">
    <location>
        <begin position="108"/>
        <end position="111"/>
    </location>
    <ligand>
        <name>(6S)-5,6,7,8-tetrahydrofolate</name>
        <dbReference type="ChEBI" id="CHEBI:57453"/>
    </ligand>
</feature>
<dbReference type="EMBL" id="CP036316">
    <property type="protein sequence ID" value="QDT64233.1"/>
    <property type="molecule type" value="Genomic_DNA"/>
</dbReference>
<dbReference type="GO" id="GO:0005829">
    <property type="term" value="C:cytosol"/>
    <property type="evidence" value="ECO:0007669"/>
    <property type="project" value="TreeGrafter"/>
</dbReference>
<evidence type="ECO:0000256" key="5">
    <source>
        <dbReference type="HAMAP-Rule" id="MF_00182"/>
    </source>
</evidence>
<gene>
    <name evidence="5 8" type="primary">fmt</name>
    <name evidence="8" type="ORF">V22_14640</name>
</gene>
<dbReference type="SUPFAM" id="SSF50486">
    <property type="entry name" value="FMT C-terminal domain-like"/>
    <property type="match status" value="1"/>
</dbReference>
<dbReference type="Pfam" id="PF00551">
    <property type="entry name" value="Formyl_trans_N"/>
    <property type="match status" value="1"/>
</dbReference>
<evidence type="ECO:0000259" key="6">
    <source>
        <dbReference type="Pfam" id="PF00551"/>
    </source>
</evidence>
<keyword evidence="3 5" id="KW-0808">Transferase</keyword>
<dbReference type="KEGG" id="chya:V22_14640"/>
<accession>A0A517T781</accession>
<dbReference type="InterPro" id="IPR005794">
    <property type="entry name" value="Fmt"/>
</dbReference>
<keyword evidence="9" id="KW-1185">Reference proteome</keyword>
<name>A0A517T781_9PLAN</name>
<dbReference type="PROSITE" id="PS00373">
    <property type="entry name" value="GART"/>
    <property type="match status" value="1"/>
</dbReference>
<dbReference type="PANTHER" id="PTHR11138:SF5">
    <property type="entry name" value="METHIONYL-TRNA FORMYLTRANSFERASE, MITOCHONDRIAL"/>
    <property type="match status" value="1"/>
</dbReference>
<keyword evidence="4 5" id="KW-0648">Protein biosynthesis</keyword>
<feature type="domain" description="Formyl transferase C-terminal" evidence="7">
    <location>
        <begin position="203"/>
        <end position="305"/>
    </location>
</feature>
<reference evidence="8 9" key="1">
    <citation type="submission" date="2019-02" db="EMBL/GenBank/DDBJ databases">
        <title>Deep-cultivation of Planctomycetes and their phenomic and genomic characterization uncovers novel biology.</title>
        <authorList>
            <person name="Wiegand S."/>
            <person name="Jogler M."/>
            <person name="Boedeker C."/>
            <person name="Pinto D."/>
            <person name="Vollmers J."/>
            <person name="Rivas-Marin E."/>
            <person name="Kohn T."/>
            <person name="Peeters S.H."/>
            <person name="Heuer A."/>
            <person name="Rast P."/>
            <person name="Oberbeckmann S."/>
            <person name="Bunk B."/>
            <person name="Jeske O."/>
            <person name="Meyerdierks A."/>
            <person name="Storesund J.E."/>
            <person name="Kallscheuer N."/>
            <person name="Luecker S."/>
            <person name="Lage O.M."/>
            <person name="Pohl T."/>
            <person name="Merkel B.J."/>
            <person name="Hornburger P."/>
            <person name="Mueller R.-W."/>
            <person name="Bruemmer F."/>
            <person name="Labrenz M."/>
            <person name="Spormann A.M."/>
            <person name="Op den Camp H."/>
            <person name="Overmann J."/>
            <person name="Amann R."/>
            <person name="Jetten M.S.M."/>
            <person name="Mascher T."/>
            <person name="Medema M.H."/>
            <person name="Devos D.P."/>
            <person name="Kaster A.-K."/>
            <person name="Ovreas L."/>
            <person name="Rohde M."/>
            <person name="Galperin M.Y."/>
            <person name="Jogler C."/>
        </authorList>
    </citation>
    <scope>NUCLEOTIDE SEQUENCE [LARGE SCALE GENOMIC DNA]</scope>
    <source>
        <strain evidence="8 9">V22</strain>
    </source>
</reference>
<dbReference type="NCBIfam" id="TIGR00460">
    <property type="entry name" value="fmt"/>
    <property type="match status" value="1"/>
</dbReference>
<dbReference type="InterPro" id="IPR005793">
    <property type="entry name" value="Formyl_trans_C"/>
</dbReference>
<evidence type="ECO:0000259" key="7">
    <source>
        <dbReference type="Pfam" id="PF02911"/>
    </source>
</evidence>
<protein>
    <recommendedName>
        <fullName evidence="2 5">Methionyl-tRNA formyltransferase</fullName>
        <ecNumber evidence="2 5">2.1.2.9</ecNumber>
    </recommendedName>
</protein>
<dbReference type="Proteomes" id="UP000319976">
    <property type="component" value="Chromosome"/>
</dbReference>
<evidence type="ECO:0000256" key="2">
    <source>
        <dbReference type="ARBA" id="ARBA00012261"/>
    </source>
</evidence>
<dbReference type="CDD" id="cd08646">
    <property type="entry name" value="FMT_core_Met-tRNA-FMT_N"/>
    <property type="match status" value="1"/>
</dbReference>
<dbReference type="Gene3D" id="3.40.50.12230">
    <property type="match status" value="1"/>
</dbReference>
<dbReference type="InterPro" id="IPR001555">
    <property type="entry name" value="GART_AS"/>
</dbReference>
<comment type="similarity">
    <text evidence="1 5">Belongs to the Fmt family.</text>
</comment>
<dbReference type="AlphaFoldDB" id="A0A517T781"/>
<dbReference type="GO" id="GO:0004479">
    <property type="term" value="F:methionyl-tRNA formyltransferase activity"/>
    <property type="evidence" value="ECO:0007669"/>
    <property type="project" value="UniProtKB-UniRule"/>
</dbReference>
<sequence length="317" mass="34478">MRIIFFGSGTFGLPTLTALINSPHEVAAVVTQPDKTGRGHHRHVNPVKELASEHGCECLQPENINAEEALDSLRALDAELFLTASYGQLLKQPFLDLPPRGTINLHASLLPKYRGAAPIHYAIMNGENETGITIFQVVKKLDAGPMLGKVTTAIEPKETTGELYDRLAELAAPLALEVIERMEVGSITPEPQDAGQVSFARSLKKEQGEIDWTRSAVEIERHVRAMQPWPQAYGILQQGKEKSLRVVLTSTQIVKTATEITIAPGQLFPHDGKLFVGTGEGVLEILTLKPAGKREMTAGEFLRGHAVTGEWGFAPVG</sequence>
<proteinExistence type="inferred from homology"/>
<evidence type="ECO:0000256" key="4">
    <source>
        <dbReference type="ARBA" id="ARBA00022917"/>
    </source>
</evidence>
<evidence type="ECO:0000256" key="1">
    <source>
        <dbReference type="ARBA" id="ARBA00010699"/>
    </source>
</evidence>
<organism evidence="8 9">
    <name type="scientific">Calycomorphotria hydatis</name>
    <dbReference type="NCBI Taxonomy" id="2528027"/>
    <lineage>
        <taxon>Bacteria</taxon>
        <taxon>Pseudomonadati</taxon>
        <taxon>Planctomycetota</taxon>
        <taxon>Planctomycetia</taxon>
        <taxon>Planctomycetales</taxon>
        <taxon>Planctomycetaceae</taxon>
        <taxon>Calycomorphotria</taxon>
    </lineage>
</organism>
<dbReference type="Pfam" id="PF02911">
    <property type="entry name" value="Formyl_trans_C"/>
    <property type="match status" value="1"/>
</dbReference>
<dbReference type="EC" id="2.1.2.9" evidence="2 5"/>
<dbReference type="InterPro" id="IPR036477">
    <property type="entry name" value="Formyl_transf_N_sf"/>
</dbReference>
<feature type="domain" description="Formyl transferase N-terminal" evidence="6">
    <location>
        <begin position="1"/>
        <end position="177"/>
    </location>
</feature>
<comment type="function">
    <text evidence="5">Attaches a formyl group to the free amino group of methionyl-tRNA(fMet). The formyl group appears to play a dual role in the initiator identity of N-formylmethionyl-tRNA by promoting its recognition by IF2 and preventing the misappropriation of this tRNA by the elongation apparatus.</text>
</comment>
<dbReference type="HAMAP" id="MF_00182">
    <property type="entry name" value="Formyl_trans"/>
    <property type="match status" value="1"/>
</dbReference>
<evidence type="ECO:0000256" key="3">
    <source>
        <dbReference type="ARBA" id="ARBA00022679"/>
    </source>
</evidence>
<dbReference type="InterPro" id="IPR044135">
    <property type="entry name" value="Met-tRNA-FMT_C"/>
</dbReference>
<evidence type="ECO:0000313" key="8">
    <source>
        <dbReference type="EMBL" id="QDT64233.1"/>
    </source>
</evidence>
<comment type="catalytic activity">
    <reaction evidence="5">
        <text>L-methionyl-tRNA(fMet) + (6R)-10-formyltetrahydrofolate = N-formyl-L-methionyl-tRNA(fMet) + (6S)-5,6,7,8-tetrahydrofolate + H(+)</text>
        <dbReference type="Rhea" id="RHEA:24380"/>
        <dbReference type="Rhea" id="RHEA-COMP:9952"/>
        <dbReference type="Rhea" id="RHEA-COMP:9953"/>
        <dbReference type="ChEBI" id="CHEBI:15378"/>
        <dbReference type="ChEBI" id="CHEBI:57453"/>
        <dbReference type="ChEBI" id="CHEBI:78530"/>
        <dbReference type="ChEBI" id="CHEBI:78844"/>
        <dbReference type="ChEBI" id="CHEBI:195366"/>
        <dbReference type="EC" id="2.1.2.9"/>
    </reaction>
</comment>
<dbReference type="CDD" id="cd08704">
    <property type="entry name" value="Met_tRNA_FMT_C"/>
    <property type="match status" value="1"/>
</dbReference>